<feature type="transmembrane region" description="Helical" evidence="5">
    <location>
        <begin position="256"/>
        <end position="280"/>
    </location>
</feature>
<feature type="transmembrane region" description="Helical" evidence="5">
    <location>
        <begin position="292"/>
        <end position="312"/>
    </location>
</feature>
<keyword evidence="9" id="KW-1185">Reference proteome</keyword>
<dbReference type="Proteomes" id="UP000663870">
    <property type="component" value="Unassembled WGS sequence"/>
</dbReference>
<accession>A0A814Z0L3</accession>
<feature type="transmembrane region" description="Helical" evidence="5">
    <location>
        <begin position="42"/>
        <end position="65"/>
    </location>
</feature>
<dbReference type="Gene3D" id="1.20.1070.10">
    <property type="entry name" value="Rhodopsin 7-helix transmembrane proteins"/>
    <property type="match status" value="1"/>
</dbReference>
<evidence type="ECO:0000256" key="4">
    <source>
        <dbReference type="ARBA" id="ARBA00023136"/>
    </source>
</evidence>
<dbReference type="PROSITE" id="PS50262">
    <property type="entry name" value="G_PROTEIN_RECEP_F1_2"/>
    <property type="match status" value="1"/>
</dbReference>
<name>A0A814Z0L3_9BILA</name>
<evidence type="ECO:0000313" key="7">
    <source>
        <dbReference type="EMBL" id="CAF1062361.1"/>
    </source>
</evidence>
<comment type="caution">
    <text evidence="8">The sequence shown here is derived from an EMBL/GenBank/DDBJ whole genome shotgun (WGS) entry which is preliminary data.</text>
</comment>
<gene>
    <name evidence="8" type="ORF">JXQ802_LOCUS26217</name>
    <name evidence="7" type="ORF">PYM288_LOCUS17718</name>
</gene>
<reference evidence="8" key="1">
    <citation type="submission" date="2021-02" db="EMBL/GenBank/DDBJ databases">
        <authorList>
            <person name="Nowell W R."/>
        </authorList>
    </citation>
    <scope>NUCLEOTIDE SEQUENCE</scope>
</reference>
<dbReference type="AlphaFoldDB" id="A0A814Z0L3"/>
<evidence type="ECO:0000256" key="3">
    <source>
        <dbReference type="ARBA" id="ARBA00022989"/>
    </source>
</evidence>
<dbReference type="Proteomes" id="UP000663854">
    <property type="component" value="Unassembled WGS sequence"/>
</dbReference>
<keyword evidence="3 5" id="KW-1133">Transmembrane helix</keyword>
<dbReference type="GO" id="GO:0016020">
    <property type="term" value="C:membrane"/>
    <property type="evidence" value="ECO:0007669"/>
    <property type="project" value="UniProtKB-SubCell"/>
</dbReference>
<keyword evidence="4 5" id="KW-0472">Membrane</keyword>
<evidence type="ECO:0000313" key="9">
    <source>
        <dbReference type="Proteomes" id="UP000663870"/>
    </source>
</evidence>
<feature type="domain" description="G-protein coupled receptors family 1 profile" evidence="6">
    <location>
        <begin position="55"/>
        <end position="316"/>
    </location>
</feature>
<evidence type="ECO:0000259" key="6">
    <source>
        <dbReference type="PROSITE" id="PS50262"/>
    </source>
</evidence>
<evidence type="ECO:0000313" key="8">
    <source>
        <dbReference type="EMBL" id="CAF1236170.1"/>
    </source>
</evidence>
<feature type="transmembrane region" description="Helical" evidence="5">
    <location>
        <begin position="116"/>
        <end position="137"/>
    </location>
</feature>
<feature type="transmembrane region" description="Helical" evidence="5">
    <location>
        <begin position="157"/>
        <end position="180"/>
    </location>
</feature>
<evidence type="ECO:0000256" key="5">
    <source>
        <dbReference type="SAM" id="Phobius"/>
    </source>
</evidence>
<sequence>MLNMIIFSQKSSDTSESIENITETDGDSFESSEISLPRFVRFWILILLDIPSVACTFFLLFHLILNRTLRREINNHIIIILLAFGLAGQLIDIPLYLTFITHTGIVFPSTPATCLIWWLAAFGFYNGGTLLMAWAAIERYLLVYHDRLLSTNRKRLLIHYFPLIMIILYTGIFYIVVIFLPPCENIYDYTLPICNAYPCYQSYGVLGMWEFGANNIAPTVVVGFFSMLLLIRVTLLKRRLNQPMQWRKQRRMTIQLLSITSLNLIFNMPLNILSLAHLCGLPSDVGFEAQQYFYFSCYFLILLFPFVCLYQYPDLYKKLFCKRTERSIHVAPPSNATLNIHARVVF</sequence>
<dbReference type="CDD" id="cd00637">
    <property type="entry name" value="7tm_classA_rhodopsin-like"/>
    <property type="match status" value="1"/>
</dbReference>
<comment type="subcellular location">
    <subcellularLocation>
        <location evidence="1">Membrane</location>
    </subcellularLocation>
</comment>
<proteinExistence type="predicted"/>
<protein>
    <recommendedName>
        <fullName evidence="6">G-protein coupled receptors family 1 profile domain-containing protein</fullName>
    </recommendedName>
</protein>
<dbReference type="InterPro" id="IPR017452">
    <property type="entry name" value="GPCR_Rhodpsn_7TM"/>
</dbReference>
<dbReference type="EMBL" id="CAJNOH010000508">
    <property type="protein sequence ID" value="CAF1062361.1"/>
    <property type="molecule type" value="Genomic_DNA"/>
</dbReference>
<organism evidence="8 9">
    <name type="scientific">Rotaria sordida</name>
    <dbReference type="NCBI Taxonomy" id="392033"/>
    <lineage>
        <taxon>Eukaryota</taxon>
        <taxon>Metazoa</taxon>
        <taxon>Spiralia</taxon>
        <taxon>Gnathifera</taxon>
        <taxon>Rotifera</taxon>
        <taxon>Eurotatoria</taxon>
        <taxon>Bdelloidea</taxon>
        <taxon>Philodinida</taxon>
        <taxon>Philodinidae</taxon>
        <taxon>Rotaria</taxon>
    </lineage>
</organism>
<dbReference type="SUPFAM" id="SSF81321">
    <property type="entry name" value="Family A G protein-coupled receptor-like"/>
    <property type="match status" value="1"/>
</dbReference>
<dbReference type="EMBL" id="CAJNOL010000910">
    <property type="protein sequence ID" value="CAF1236170.1"/>
    <property type="molecule type" value="Genomic_DNA"/>
</dbReference>
<evidence type="ECO:0000256" key="2">
    <source>
        <dbReference type="ARBA" id="ARBA00022692"/>
    </source>
</evidence>
<feature type="transmembrane region" description="Helical" evidence="5">
    <location>
        <begin position="216"/>
        <end position="235"/>
    </location>
</feature>
<keyword evidence="2 5" id="KW-0812">Transmembrane</keyword>
<evidence type="ECO:0000256" key="1">
    <source>
        <dbReference type="ARBA" id="ARBA00004370"/>
    </source>
</evidence>
<feature type="transmembrane region" description="Helical" evidence="5">
    <location>
        <begin position="77"/>
        <end position="96"/>
    </location>
</feature>